<dbReference type="EMBL" id="RAQU01000004">
    <property type="protein sequence ID" value="RKK06148.1"/>
    <property type="molecule type" value="Genomic_DNA"/>
</dbReference>
<accession>A0A3A9JZ62</accession>
<proteinExistence type="predicted"/>
<evidence type="ECO:0000313" key="4">
    <source>
        <dbReference type="Proteomes" id="UP000278036"/>
    </source>
</evidence>
<name>A0A3A9JZ62_9PROT</name>
<dbReference type="RefSeq" id="WP_120636469.1">
    <property type="nucleotide sequence ID" value="NZ_RAQU01000004.1"/>
</dbReference>
<dbReference type="Proteomes" id="UP000274097">
    <property type="component" value="Unassembled WGS sequence"/>
</dbReference>
<dbReference type="Pfam" id="PF08811">
    <property type="entry name" value="DUF1800"/>
    <property type="match status" value="1"/>
</dbReference>
<dbReference type="InterPro" id="IPR014917">
    <property type="entry name" value="DUF1800"/>
</dbReference>
<evidence type="ECO:0000313" key="2">
    <source>
        <dbReference type="EMBL" id="RMI25772.1"/>
    </source>
</evidence>
<dbReference type="EMBL" id="RFLX01000004">
    <property type="protein sequence ID" value="RMI25772.1"/>
    <property type="molecule type" value="Genomic_DNA"/>
</dbReference>
<organism evidence="1 4">
    <name type="scientific">Teichococcus wenyumeiae</name>
    <dbReference type="NCBI Taxonomy" id="2478470"/>
    <lineage>
        <taxon>Bacteria</taxon>
        <taxon>Pseudomonadati</taxon>
        <taxon>Pseudomonadota</taxon>
        <taxon>Alphaproteobacteria</taxon>
        <taxon>Acetobacterales</taxon>
        <taxon>Roseomonadaceae</taxon>
        <taxon>Roseomonas</taxon>
    </lineage>
</organism>
<gene>
    <name evidence="1" type="ORF">D6Z83_00890</name>
    <name evidence="2" type="ORF">EBE87_07780</name>
</gene>
<reference evidence="1 4" key="1">
    <citation type="submission" date="2018-09" db="EMBL/GenBank/DDBJ databases">
        <title>Roseomonas sp. nov., isolated from feces of Tibetan antelopes in the Qinghai-Tibet plateau, China.</title>
        <authorList>
            <person name="Tian Z."/>
        </authorList>
    </citation>
    <scope>NUCLEOTIDE SEQUENCE [LARGE SCALE GENOMIC DNA]</scope>
    <source>
        <strain evidence="2 3">Z23</strain>
        <strain evidence="1 4">Z24</strain>
    </source>
</reference>
<keyword evidence="3" id="KW-1185">Reference proteome</keyword>
<sequence>MLPQGILAAIRFGLGPRPDQPVPADAVAWLKAQIRDPALPPPLPEGWERTPTAADGLAMLRQDQMNRAQPDYQTLVPAFYRLEAAALMQGSLTTAMPFRERLVLFWSNHLSVSVREGSVRALAGDYVRTAIRPHVTGRFEDMLVAAIRHPAMLYYLNQASSVGPNSPLGQRQRRGLNENLAREVLELHTLSPVSGYTQADVTEFARLLTGLRVETANEPLGSRFWPTAHEPGAKTILGQRFEEGPEQIDAALRWLARHEATHRHLALKLARHFVADAPPPAVIDRLFAVLWNSGGDLAAAAEALVDLPEAWDRPLAKLRTPQDFVLASMRILGAAPELAPMAVSGVASLNQAVWLAPAPIGWPDSAEGWLHPEGMIRRMELAYSLAGRFSRLNPNELVPIALGPLARQETIRAIKGAGSVRDGLTLLLASPEFQRR</sequence>
<dbReference type="InParanoid" id="A0A3A9JZ62"/>
<evidence type="ECO:0000313" key="3">
    <source>
        <dbReference type="Proteomes" id="UP000274097"/>
    </source>
</evidence>
<dbReference type="OrthoDB" id="9772295at2"/>
<dbReference type="Proteomes" id="UP000278036">
    <property type="component" value="Unassembled WGS sequence"/>
</dbReference>
<dbReference type="AlphaFoldDB" id="A0A3A9JZ62"/>
<evidence type="ECO:0000313" key="1">
    <source>
        <dbReference type="EMBL" id="RKK06148.1"/>
    </source>
</evidence>
<comment type="caution">
    <text evidence="1">The sequence shown here is derived from an EMBL/GenBank/DDBJ whole genome shotgun (WGS) entry which is preliminary data.</text>
</comment>
<protein>
    <submittedName>
        <fullName evidence="1">DUF1800 domain-containing protein</fullName>
    </submittedName>
    <submittedName>
        <fullName evidence="2">DUF1800 family protein</fullName>
    </submittedName>
</protein>